<dbReference type="GO" id="GO:0005506">
    <property type="term" value="F:iron ion binding"/>
    <property type="evidence" value="ECO:0007669"/>
    <property type="project" value="InterPro"/>
</dbReference>
<evidence type="ECO:0000256" key="1">
    <source>
        <dbReference type="ARBA" id="ARBA00022505"/>
    </source>
</evidence>
<feature type="domain" description="Aldehyde oxidase/xanthine dehydrogenase a/b hammerhead" evidence="4">
    <location>
        <begin position="45"/>
        <end position="149"/>
    </location>
</feature>
<dbReference type="Proteomes" id="UP000660611">
    <property type="component" value="Unassembled WGS sequence"/>
</dbReference>
<dbReference type="PANTHER" id="PTHR11908:SF132">
    <property type="entry name" value="ALDEHYDE OXIDASE 1-RELATED"/>
    <property type="match status" value="1"/>
</dbReference>
<evidence type="ECO:0000259" key="4">
    <source>
        <dbReference type="SMART" id="SM01008"/>
    </source>
</evidence>
<dbReference type="SMART" id="SM01008">
    <property type="entry name" value="Ald_Xan_dh_C"/>
    <property type="match status" value="1"/>
</dbReference>
<dbReference type="Pfam" id="PF01315">
    <property type="entry name" value="Ald_Xan_dh_C"/>
    <property type="match status" value="1"/>
</dbReference>
<keyword evidence="1" id="KW-0500">Molybdenum</keyword>
<reference evidence="5" key="1">
    <citation type="submission" date="2021-01" db="EMBL/GenBank/DDBJ databases">
        <title>Whole genome shotgun sequence of Dactylosporangium siamense NBRC 106093.</title>
        <authorList>
            <person name="Komaki H."/>
            <person name="Tamura T."/>
        </authorList>
    </citation>
    <scope>NUCLEOTIDE SEQUENCE</scope>
    <source>
        <strain evidence="5">NBRC 106093</strain>
    </source>
</reference>
<name>A0A919PZ75_9ACTN</name>
<dbReference type="InterPro" id="IPR036856">
    <property type="entry name" value="Ald_Oxase/Xan_DH_a/b_sf"/>
</dbReference>
<dbReference type="SUPFAM" id="SSF56003">
    <property type="entry name" value="Molybdenum cofactor-binding domain"/>
    <property type="match status" value="1"/>
</dbReference>
<dbReference type="Gene3D" id="3.90.1170.50">
    <property type="entry name" value="Aldehyde oxidase/xanthine dehydrogenase, a/b hammerhead"/>
    <property type="match status" value="1"/>
</dbReference>
<gene>
    <name evidence="5" type="ORF">Dsi01nite_094240</name>
</gene>
<feature type="region of interest" description="Disordered" evidence="3">
    <location>
        <begin position="1"/>
        <end position="37"/>
    </location>
</feature>
<evidence type="ECO:0000313" key="5">
    <source>
        <dbReference type="EMBL" id="GIG51383.1"/>
    </source>
</evidence>
<protein>
    <submittedName>
        <fullName evidence="5">Xanthine dehydrogenase</fullName>
    </submittedName>
</protein>
<dbReference type="PANTHER" id="PTHR11908">
    <property type="entry name" value="XANTHINE DEHYDROGENASE"/>
    <property type="match status" value="1"/>
</dbReference>
<comment type="caution">
    <text evidence="5">The sequence shown here is derived from an EMBL/GenBank/DDBJ whole genome shotgun (WGS) entry which is preliminary data.</text>
</comment>
<evidence type="ECO:0000313" key="6">
    <source>
        <dbReference type="Proteomes" id="UP000660611"/>
    </source>
</evidence>
<feature type="compositionally biased region" description="Low complexity" evidence="3">
    <location>
        <begin position="1"/>
        <end position="21"/>
    </location>
</feature>
<dbReference type="SUPFAM" id="SSF54665">
    <property type="entry name" value="CO dehydrogenase molybdoprotein N-domain-like"/>
    <property type="match status" value="1"/>
</dbReference>
<dbReference type="EMBL" id="BONQ01000154">
    <property type="protein sequence ID" value="GIG51383.1"/>
    <property type="molecule type" value="Genomic_DNA"/>
</dbReference>
<dbReference type="AlphaFoldDB" id="A0A919PZ75"/>
<dbReference type="InterPro" id="IPR000674">
    <property type="entry name" value="Ald_Oxase/Xan_DH_a/b"/>
</dbReference>
<dbReference type="GO" id="GO:0016491">
    <property type="term" value="F:oxidoreductase activity"/>
    <property type="evidence" value="ECO:0007669"/>
    <property type="project" value="UniProtKB-KW"/>
</dbReference>
<dbReference type="InterPro" id="IPR016208">
    <property type="entry name" value="Ald_Oxase/xanthine_DH-like"/>
</dbReference>
<dbReference type="InterPro" id="IPR046867">
    <property type="entry name" value="AldOxase/xan_DH_MoCoBD2"/>
</dbReference>
<keyword evidence="6" id="KW-1185">Reference proteome</keyword>
<evidence type="ECO:0000256" key="3">
    <source>
        <dbReference type="SAM" id="MobiDB-lite"/>
    </source>
</evidence>
<accession>A0A919PZ75</accession>
<keyword evidence="2" id="KW-0560">Oxidoreductase</keyword>
<dbReference type="InterPro" id="IPR037165">
    <property type="entry name" value="AldOxase/xan_DH_Mopterin-bd_sf"/>
</dbReference>
<proteinExistence type="predicted"/>
<dbReference type="Pfam" id="PF20256">
    <property type="entry name" value="MoCoBD_2"/>
    <property type="match status" value="1"/>
</dbReference>
<organism evidence="5 6">
    <name type="scientific">Dactylosporangium siamense</name>
    <dbReference type="NCBI Taxonomy" id="685454"/>
    <lineage>
        <taxon>Bacteria</taxon>
        <taxon>Bacillati</taxon>
        <taxon>Actinomycetota</taxon>
        <taxon>Actinomycetes</taxon>
        <taxon>Micromonosporales</taxon>
        <taxon>Micromonosporaceae</taxon>
        <taxon>Dactylosporangium</taxon>
    </lineage>
</organism>
<sequence length="728" mass="77279">MTSTQRQPTQSQPAQGQPTQSRVQDAAQRSVGTASPRIEAWDKVTGRAPYAVDHPVPGAAYAWVVQSTVARGVVVDVDTSRALAEDGVLGVLWHGNAQRLESVGDPELMVLQSARIAYRGQVVAVVVATSPEAARAGADLVRVREDGMTSDTVLRIDHPALYQPVQVNAGYPARSAIGDVDAGLAAAAVRVDATYRTPAEHHCAMEPHATTAFWERGCLVVFDGTQASTAVSETLAGLFELPPQSVRVINEHVGGGFGSKGGPKPNVVLAAMAARLVGRPVKLALTRQQLFAVAGYRTPTIQRVRLGAATNGRLLAIGHDAVSQTSQLSEFVEQSAVLSRHMYAAPNRLTTHRVVALDVPTPVWMRAPGECPGSFALESAIDELASAGNWDPVRLRIDNEPAVHPEEQIPFSSRHLVQCLQEGAERFGWTDASGRVVRDPRPAVRRDGEWLVGTGVAASTYPSLTWPSTALARATADQRFDVEVNAADIGTGARTVLRQIAADALDVPIAYVEITVGDSAIGPATVAGGSMGTASWGWAVTKACRLLRERIERDHGGRVPTGGVAVRADTTLEIRDRPEFSRHAYGAQFCQARVSTMTGEVRVDRLLGVFAAGRIVNPTTARSQFIGGMTMGLSGALLERSVLDSRTGDFVTGDLAAYHVAVSADVPRIEVAWLDEQDPHLNPMGVKGIGEIGIVGTAAAVANAVHHATGIRVRDLPIGLAQMIGKLH</sequence>
<dbReference type="RefSeq" id="WP_203852992.1">
    <property type="nucleotide sequence ID" value="NZ_BAAAVW010000032.1"/>
</dbReference>
<evidence type="ECO:0000256" key="2">
    <source>
        <dbReference type="ARBA" id="ARBA00023002"/>
    </source>
</evidence>
<dbReference type="InterPro" id="IPR008274">
    <property type="entry name" value="AldOxase/xan_DH_MoCoBD1"/>
</dbReference>
<dbReference type="Pfam" id="PF02738">
    <property type="entry name" value="MoCoBD_1"/>
    <property type="match status" value="1"/>
</dbReference>
<dbReference type="Gene3D" id="3.30.365.10">
    <property type="entry name" value="Aldehyde oxidase/xanthine dehydrogenase, molybdopterin binding domain"/>
    <property type="match status" value="4"/>
</dbReference>